<protein>
    <submittedName>
        <fullName evidence="5 6">NDR1/HIN1-like protein 6</fullName>
    </submittedName>
</protein>
<dbReference type="Proteomes" id="UP000504610">
    <property type="component" value="Chromosome 4"/>
</dbReference>
<evidence type="ECO:0000256" key="2">
    <source>
        <dbReference type="SAM" id="Phobius"/>
    </source>
</evidence>
<dbReference type="RefSeq" id="XP_056862707.1">
    <property type="nucleotide sequence ID" value="XM_057006727.1"/>
</dbReference>
<dbReference type="PANTHER" id="PTHR31852">
    <property type="entry name" value="LATE EMBRYOGENESIS ABUNDANT (LEA) HYDROXYPROLINE-RICH GLYCOPROTEIN FAMILY"/>
    <property type="match status" value="1"/>
</dbReference>
<feature type="transmembrane region" description="Helical" evidence="2">
    <location>
        <begin position="32"/>
        <end position="56"/>
    </location>
</feature>
<keyword evidence="2" id="KW-0472">Membrane</keyword>
<dbReference type="GeneID" id="108851916"/>
<sequence>MLASEAPKTNAAMETQSAANGGKKRRKRNRKICICVTLLILLLIFITLLVLGLTLFKPKRPITTVDSISVERLQASIDALNLKVILNLTLHVDLTLKNPNRVGFSFGSSSALLNYGGKLIGEAPFPASQIGPEKTLPMNVTLTLMADRLLTDTKLVSDVMSGSIPVNTFVKVSGKVSVLNIFKIKVESSTSCDIVISVSNRNVTSQDCKSSTKL</sequence>
<evidence type="ECO:0000313" key="5">
    <source>
        <dbReference type="RefSeq" id="XP_056862706.1"/>
    </source>
</evidence>
<dbReference type="Pfam" id="PF03168">
    <property type="entry name" value="LEA_2"/>
    <property type="match status" value="1"/>
</dbReference>
<feature type="domain" description="Late embryogenesis abundant protein LEA-2 subgroup" evidence="3">
    <location>
        <begin position="94"/>
        <end position="190"/>
    </location>
</feature>
<evidence type="ECO:0000313" key="6">
    <source>
        <dbReference type="RefSeq" id="XP_056862707.1"/>
    </source>
</evidence>
<dbReference type="KEGG" id="rsz:108851916"/>
<dbReference type="InterPro" id="IPR055301">
    <property type="entry name" value="Lea14-like_2"/>
</dbReference>
<evidence type="ECO:0000259" key="3">
    <source>
        <dbReference type="Pfam" id="PF03168"/>
    </source>
</evidence>
<reference evidence="4" key="1">
    <citation type="journal article" date="2019" name="Database">
        <title>The radish genome database (RadishGD): an integrated information resource for radish genomics.</title>
        <authorList>
            <person name="Yu H.J."/>
            <person name="Baek S."/>
            <person name="Lee Y.J."/>
            <person name="Cho A."/>
            <person name="Mun J.H."/>
        </authorList>
    </citation>
    <scope>NUCLEOTIDE SEQUENCE [LARGE SCALE GENOMIC DNA]</scope>
    <source>
        <strain evidence="4">cv. WK10039</strain>
    </source>
</reference>
<dbReference type="SUPFAM" id="SSF117070">
    <property type="entry name" value="LEA14-like"/>
    <property type="match status" value="1"/>
</dbReference>
<dbReference type="RefSeq" id="XP_056862708.1">
    <property type="nucleotide sequence ID" value="XM_057006728.1"/>
</dbReference>
<name>A0A9W3DGD5_RAPSA</name>
<proteinExistence type="predicted"/>
<dbReference type="InterPro" id="IPR004864">
    <property type="entry name" value="LEA_2"/>
</dbReference>
<evidence type="ECO:0000256" key="1">
    <source>
        <dbReference type="SAM" id="MobiDB-lite"/>
    </source>
</evidence>
<feature type="region of interest" description="Disordered" evidence="1">
    <location>
        <begin position="1"/>
        <end position="23"/>
    </location>
</feature>
<reference evidence="5 6" key="2">
    <citation type="submission" date="2025-04" db="UniProtKB">
        <authorList>
            <consortium name="RefSeq"/>
        </authorList>
    </citation>
    <scope>IDENTIFICATION</scope>
    <source>
        <tissue evidence="5 6">Leaf</tissue>
    </source>
</reference>
<dbReference type="Gene3D" id="2.60.40.1820">
    <property type="match status" value="1"/>
</dbReference>
<dbReference type="OrthoDB" id="1929523at2759"/>
<gene>
    <name evidence="5 6 7 8" type="primary">LOC108851916</name>
</gene>
<keyword evidence="2" id="KW-0812">Transmembrane</keyword>
<evidence type="ECO:0000313" key="4">
    <source>
        <dbReference type="Proteomes" id="UP000504610"/>
    </source>
</evidence>
<keyword evidence="4" id="KW-1185">Reference proteome</keyword>
<evidence type="ECO:0000313" key="8">
    <source>
        <dbReference type="RefSeq" id="XP_056862709.1"/>
    </source>
</evidence>
<keyword evidence="2" id="KW-1133">Transmembrane helix</keyword>
<dbReference type="AlphaFoldDB" id="A0A9W3DGD5"/>
<evidence type="ECO:0000313" key="7">
    <source>
        <dbReference type="RefSeq" id="XP_056862708.1"/>
    </source>
</evidence>
<organism evidence="4 5">
    <name type="scientific">Raphanus sativus</name>
    <name type="common">Radish</name>
    <name type="synonym">Raphanus raphanistrum var. sativus</name>
    <dbReference type="NCBI Taxonomy" id="3726"/>
    <lineage>
        <taxon>Eukaryota</taxon>
        <taxon>Viridiplantae</taxon>
        <taxon>Streptophyta</taxon>
        <taxon>Embryophyta</taxon>
        <taxon>Tracheophyta</taxon>
        <taxon>Spermatophyta</taxon>
        <taxon>Magnoliopsida</taxon>
        <taxon>eudicotyledons</taxon>
        <taxon>Gunneridae</taxon>
        <taxon>Pentapetalae</taxon>
        <taxon>rosids</taxon>
        <taxon>malvids</taxon>
        <taxon>Brassicales</taxon>
        <taxon>Brassicaceae</taxon>
        <taxon>Brassiceae</taxon>
        <taxon>Raphanus</taxon>
    </lineage>
</organism>
<dbReference type="RefSeq" id="XP_056862709.1">
    <property type="nucleotide sequence ID" value="XM_057006729.1"/>
</dbReference>
<dbReference type="RefSeq" id="XP_056862706.1">
    <property type="nucleotide sequence ID" value="XM_057006726.1"/>
</dbReference>
<accession>A0A9W3DGD5</accession>